<sequence length="201" mass="21642">MQNYFSQTHEEELLDMYSLCQKKGEAGDQIENQVSVSDVNVAGTVVCNILSKGPDDPLGSLDFRNSFSAPKDGLNLTHTEVQPIVAPTGRGSPLQANGGCRKGGQHVPWPTPLPAAPIGLEQQTEASGSCNQPNLKSRQPRRCMGSTLARRSCQAAWLVPAHLPGFPISLPCCSERPVCPELGILSCDPLRHSDRGQQESE</sequence>
<organism evidence="1 2">
    <name type="scientific">Chelonia mydas</name>
    <name type="common">Green sea-turtle</name>
    <name type="synonym">Chelonia agassizi</name>
    <dbReference type="NCBI Taxonomy" id="8469"/>
    <lineage>
        <taxon>Eukaryota</taxon>
        <taxon>Metazoa</taxon>
        <taxon>Chordata</taxon>
        <taxon>Craniata</taxon>
        <taxon>Vertebrata</taxon>
        <taxon>Euteleostomi</taxon>
        <taxon>Archelosauria</taxon>
        <taxon>Testudinata</taxon>
        <taxon>Testudines</taxon>
        <taxon>Cryptodira</taxon>
        <taxon>Durocryptodira</taxon>
        <taxon>Americhelydia</taxon>
        <taxon>Chelonioidea</taxon>
        <taxon>Cheloniidae</taxon>
        <taxon>Chelonia</taxon>
    </lineage>
</organism>
<protein>
    <submittedName>
        <fullName evidence="1">Uncharacterized protein</fullName>
    </submittedName>
</protein>
<dbReference type="Proteomes" id="UP000031443">
    <property type="component" value="Unassembled WGS sequence"/>
</dbReference>
<evidence type="ECO:0000313" key="2">
    <source>
        <dbReference type="Proteomes" id="UP000031443"/>
    </source>
</evidence>
<name>M7C663_CHEMY</name>
<keyword evidence="2" id="KW-1185">Reference proteome</keyword>
<dbReference type="AlphaFoldDB" id="M7C663"/>
<gene>
    <name evidence="1" type="ORF">UY3_02781</name>
</gene>
<dbReference type="EMBL" id="KB515029">
    <property type="protein sequence ID" value="EMP39983.1"/>
    <property type="molecule type" value="Genomic_DNA"/>
</dbReference>
<accession>M7C663</accession>
<reference evidence="2" key="1">
    <citation type="journal article" date="2013" name="Nat. Genet.">
        <title>The draft genomes of soft-shell turtle and green sea turtle yield insights into the development and evolution of the turtle-specific body plan.</title>
        <authorList>
            <person name="Wang Z."/>
            <person name="Pascual-Anaya J."/>
            <person name="Zadissa A."/>
            <person name="Li W."/>
            <person name="Niimura Y."/>
            <person name="Huang Z."/>
            <person name="Li C."/>
            <person name="White S."/>
            <person name="Xiong Z."/>
            <person name="Fang D."/>
            <person name="Wang B."/>
            <person name="Ming Y."/>
            <person name="Chen Y."/>
            <person name="Zheng Y."/>
            <person name="Kuraku S."/>
            <person name="Pignatelli M."/>
            <person name="Herrero J."/>
            <person name="Beal K."/>
            <person name="Nozawa M."/>
            <person name="Li Q."/>
            <person name="Wang J."/>
            <person name="Zhang H."/>
            <person name="Yu L."/>
            <person name="Shigenobu S."/>
            <person name="Wang J."/>
            <person name="Liu J."/>
            <person name="Flicek P."/>
            <person name="Searle S."/>
            <person name="Wang J."/>
            <person name="Kuratani S."/>
            <person name="Yin Y."/>
            <person name="Aken B."/>
            <person name="Zhang G."/>
            <person name="Irie N."/>
        </authorList>
    </citation>
    <scope>NUCLEOTIDE SEQUENCE [LARGE SCALE GENOMIC DNA]</scope>
</reference>
<proteinExistence type="predicted"/>
<evidence type="ECO:0000313" key="1">
    <source>
        <dbReference type="EMBL" id="EMP39983.1"/>
    </source>
</evidence>